<accession>A0A518DY66</accession>
<gene>
    <name evidence="3" type="ORF">Pla8534_46130</name>
</gene>
<feature type="chain" id="PRO_5021961756" description="Caspase domain protein" evidence="2">
    <location>
        <begin position="21"/>
        <end position="506"/>
    </location>
</feature>
<dbReference type="KEGG" id="lcre:Pla8534_46130"/>
<dbReference type="OrthoDB" id="7064038at2"/>
<dbReference type="Gene3D" id="3.40.50.1460">
    <property type="match status" value="1"/>
</dbReference>
<evidence type="ECO:0000256" key="1">
    <source>
        <dbReference type="SAM" id="Coils"/>
    </source>
</evidence>
<feature type="signal peptide" evidence="2">
    <location>
        <begin position="1"/>
        <end position="20"/>
    </location>
</feature>
<keyword evidence="4" id="KW-1185">Reference proteome</keyword>
<evidence type="ECO:0000313" key="3">
    <source>
        <dbReference type="EMBL" id="QDU96792.1"/>
    </source>
</evidence>
<feature type="coiled-coil region" evidence="1">
    <location>
        <begin position="437"/>
        <end position="471"/>
    </location>
</feature>
<reference evidence="3 4" key="1">
    <citation type="submission" date="2019-02" db="EMBL/GenBank/DDBJ databases">
        <title>Deep-cultivation of Planctomycetes and their phenomic and genomic characterization uncovers novel biology.</title>
        <authorList>
            <person name="Wiegand S."/>
            <person name="Jogler M."/>
            <person name="Boedeker C."/>
            <person name="Pinto D."/>
            <person name="Vollmers J."/>
            <person name="Rivas-Marin E."/>
            <person name="Kohn T."/>
            <person name="Peeters S.H."/>
            <person name="Heuer A."/>
            <person name="Rast P."/>
            <person name="Oberbeckmann S."/>
            <person name="Bunk B."/>
            <person name="Jeske O."/>
            <person name="Meyerdierks A."/>
            <person name="Storesund J.E."/>
            <person name="Kallscheuer N."/>
            <person name="Luecker S."/>
            <person name="Lage O.M."/>
            <person name="Pohl T."/>
            <person name="Merkel B.J."/>
            <person name="Hornburger P."/>
            <person name="Mueller R.-W."/>
            <person name="Bruemmer F."/>
            <person name="Labrenz M."/>
            <person name="Spormann A.M."/>
            <person name="Op den Camp H."/>
            <person name="Overmann J."/>
            <person name="Amann R."/>
            <person name="Jetten M.S.M."/>
            <person name="Mascher T."/>
            <person name="Medema M.H."/>
            <person name="Devos D.P."/>
            <person name="Kaster A.-K."/>
            <person name="Ovreas L."/>
            <person name="Rohde M."/>
            <person name="Galperin M.Y."/>
            <person name="Jogler C."/>
        </authorList>
    </citation>
    <scope>NUCLEOTIDE SEQUENCE [LARGE SCALE GENOMIC DNA]</scope>
    <source>
        <strain evidence="3 4">Pla85_3_4</strain>
    </source>
</reference>
<name>A0A518DY66_9BACT</name>
<sequence precursor="true">MYRPFWIAVAACCLAIPASASDYFLTIGGGYSPAGNQVSLEKNVHYFQRCLAQRYPEGAEHAIYFADGDAEGRDLQYVDSQQSTPRVLELLATVFQQTRHQEDRYRNHEIPQLRGASTRQNLQQWFQEDGQRLQPGDRLFVYASAHGGKSPDRRQPGNTRLMLWNRESLLVSELTHYLDALPEGVSTTLVMVQCYSGGFANFLFHDGDPAKGLAPQPRCGFFATVEDRVAAGCTSDIREENYLEYSTYFWAALFGETRTGQSVPPPDYDGDGVVSLAEAHAFTLLTSTTIDISVKTSDAMLRTFSKLGGDSKRSGQSAAADLLSSDSPFEELFALGAPADQAVLRGLSEELHLTDARRGSEAGRLAAQCEREKKNADDGIRRKQGELNGVCAALQSALLQHWPELENRWHPDVQQLLGRDAPQVIRQIESHRMYARFVSLQQEITGLRTERMQAERRFAKCQRLIRQLENVALAANLPYVAGSEIQARYQELLTLENSTLSPVALP</sequence>
<dbReference type="RefSeq" id="WP_145055412.1">
    <property type="nucleotide sequence ID" value="NZ_CP036433.1"/>
</dbReference>
<evidence type="ECO:0000313" key="4">
    <source>
        <dbReference type="Proteomes" id="UP000317648"/>
    </source>
</evidence>
<evidence type="ECO:0008006" key="5">
    <source>
        <dbReference type="Google" id="ProtNLM"/>
    </source>
</evidence>
<protein>
    <recommendedName>
        <fullName evidence="5">Caspase domain protein</fullName>
    </recommendedName>
</protein>
<proteinExistence type="predicted"/>
<dbReference type="AlphaFoldDB" id="A0A518DY66"/>
<evidence type="ECO:0000256" key="2">
    <source>
        <dbReference type="SAM" id="SignalP"/>
    </source>
</evidence>
<keyword evidence="2" id="KW-0732">Signal</keyword>
<dbReference type="Proteomes" id="UP000317648">
    <property type="component" value="Chromosome"/>
</dbReference>
<dbReference type="EMBL" id="CP036433">
    <property type="protein sequence ID" value="QDU96792.1"/>
    <property type="molecule type" value="Genomic_DNA"/>
</dbReference>
<keyword evidence="1" id="KW-0175">Coiled coil</keyword>
<organism evidence="3 4">
    <name type="scientific">Lignipirellula cremea</name>
    <dbReference type="NCBI Taxonomy" id="2528010"/>
    <lineage>
        <taxon>Bacteria</taxon>
        <taxon>Pseudomonadati</taxon>
        <taxon>Planctomycetota</taxon>
        <taxon>Planctomycetia</taxon>
        <taxon>Pirellulales</taxon>
        <taxon>Pirellulaceae</taxon>
        <taxon>Lignipirellula</taxon>
    </lineage>
</organism>